<dbReference type="Pfam" id="PF00089">
    <property type="entry name" value="Trypsin"/>
    <property type="match status" value="1"/>
</dbReference>
<keyword evidence="4" id="KW-1015">Disulfide bond</keyword>
<dbReference type="RefSeq" id="XP_026495771.2">
    <property type="nucleotide sequence ID" value="XM_026639986.2"/>
</dbReference>
<evidence type="ECO:0000313" key="6">
    <source>
        <dbReference type="Proteomes" id="UP001652626"/>
    </source>
</evidence>
<keyword evidence="2" id="KW-0378">Hydrolase</keyword>
<dbReference type="PANTHER" id="PTHR24276">
    <property type="entry name" value="POLYSERASE-RELATED"/>
    <property type="match status" value="1"/>
</dbReference>
<sequence>MGAGQIGGIATMLDIDFNNAAGFQGVPAKVTEGQFIVHYLSHAMLFCVGALIEAHVVLTPAICVFGERYKFKIFAGTHKFLENTGTGRVVQHLCIHKGYNHTMRWQACSPDNLALLVLNQQFSFHKREPNTEFIINRVRYGIIGDIDKRIGDPTCRYYGWGSRRNGYLIPLLIRSYRVDVSILPKDRCMEMWNNEDKYLCLQQPKCKSEKHGALCPDDLGSVLVCSGYIQGMMTSRLIDRPCGVGFVDMSLYNKFLTCGVDDSRDVIDHDDFMTVDFSTSKPPPSLMTAPSMNTTNES</sequence>
<dbReference type="GeneID" id="113400430"/>
<feature type="domain" description="Peptidase S1" evidence="5">
    <location>
        <begin position="5"/>
        <end position="261"/>
    </location>
</feature>
<dbReference type="InterPro" id="IPR001254">
    <property type="entry name" value="Trypsin_dom"/>
</dbReference>
<dbReference type="InterPro" id="IPR050430">
    <property type="entry name" value="Peptidase_S1"/>
</dbReference>
<dbReference type="SUPFAM" id="SSF50494">
    <property type="entry name" value="Trypsin-like serine proteases"/>
    <property type="match status" value="1"/>
</dbReference>
<evidence type="ECO:0000256" key="1">
    <source>
        <dbReference type="ARBA" id="ARBA00022670"/>
    </source>
</evidence>
<dbReference type="AlphaFoldDB" id="A0A8B8IIA1"/>
<dbReference type="InterPro" id="IPR009003">
    <property type="entry name" value="Peptidase_S1_PA"/>
</dbReference>
<protein>
    <submittedName>
        <fullName evidence="7">Uncharacterized protein LOC113400430</fullName>
    </submittedName>
</protein>
<keyword evidence="1" id="KW-0645">Protease</keyword>
<dbReference type="OMA" id="LIDRPCG"/>
<accession>A0A8B8IIA1</accession>
<organism evidence="6 7">
    <name type="scientific">Vanessa tameamea</name>
    <name type="common">Kamehameha butterfly</name>
    <dbReference type="NCBI Taxonomy" id="334116"/>
    <lineage>
        <taxon>Eukaryota</taxon>
        <taxon>Metazoa</taxon>
        <taxon>Ecdysozoa</taxon>
        <taxon>Arthropoda</taxon>
        <taxon>Hexapoda</taxon>
        <taxon>Insecta</taxon>
        <taxon>Pterygota</taxon>
        <taxon>Neoptera</taxon>
        <taxon>Endopterygota</taxon>
        <taxon>Lepidoptera</taxon>
        <taxon>Glossata</taxon>
        <taxon>Ditrysia</taxon>
        <taxon>Papilionoidea</taxon>
        <taxon>Nymphalidae</taxon>
        <taxon>Nymphalinae</taxon>
        <taxon>Vanessa</taxon>
    </lineage>
</organism>
<evidence type="ECO:0000256" key="4">
    <source>
        <dbReference type="ARBA" id="ARBA00023157"/>
    </source>
</evidence>
<name>A0A8B8IIA1_VANTA</name>
<dbReference type="GO" id="GO:0004252">
    <property type="term" value="F:serine-type endopeptidase activity"/>
    <property type="evidence" value="ECO:0007669"/>
    <property type="project" value="InterPro"/>
</dbReference>
<proteinExistence type="predicted"/>
<dbReference type="Proteomes" id="UP001652626">
    <property type="component" value="Chromosome 17"/>
</dbReference>
<keyword evidence="3" id="KW-0720">Serine protease</keyword>
<dbReference type="OrthoDB" id="7444286at2759"/>
<evidence type="ECO:0000259" key="5">
    <source>
        <dbReference type="PROSITE" id="PS50240"/>
    </source>
</evidence>
<dbReference type="PANTHER" id="PTHR24276:SF96">
    <property type="entry name" value="PEPTIDASE S1 DOMAIN-CONTAINING PROTEIN"/>
    <property type="match status" value="1"/>
</dbReference>
<dbReference type="InterPro" id="IPR043504">
    <property type="entry name" value="Peptidase_S1_PA_chymotrypsin"/>
</dbReference>
<keyword evidence="6" id="KW-1185">Reference proteome</keyword>
<dbReference type="PROSITE" id="PS50240">
    <property type="entry name" value="TRYPSIN_DOM"/>
    <property type="match status" value="1"/>
</dbReference>
<reference evidence="7" key="1">
    <citation type="submission" date="2025-08" db="UniProtKB">
        <authorList>
            <consortium name="RefSeq"/>
        </authorList>
    </citation>
    <scope>IDENTIFICATION</scope>
    <source>
        <tissue evidence="7">Whole body</tissue>
    </source>
</reference>
<evidence type="ECO:0000313" key="7">
    <source>
        <dbReference type="RefSeq" id="XP_026495771.2"/>
    </source>
</evidence>
<gene>
    <name evidence="7" type="primary">LOC113400430</name>
</gene>
<evidence type="ECO:0000256" key="3">
    <source>
        <dbReference type="ARBA" id="ARBA00022825"/>
    </source>
</evidence>
<dbReference type="SMART" id="SM00020">
    <property type="entry name" value="Tryp_SPc"/>
    <property type="match status" value="1"/>
</dbReference>
<evidence type="ECO:0000256" key="2">
    <source>
        <dbReference type="ARBA" id="ARBA00022801"/>
    </source>
</evidence>
<dbReference type="GO" id="GO:0006508">
    <property type="term" value="P:proteolysis"/>
    <property type="evidence" value="ECO:0007669"/>
    <property type="project" value="UniProtKB-KW"/>
</dbReference>
<dbReference type="Gene3D" id="2.40.10.10">
    <property type="entry name" value="Trypsin-like serine proteases"/>
    <property type="match status" value="2"/>
</dbReference>